<dbReference type="HOGENOM" id="CLU_2953755_0_0_10"/>
<protein>
    <submittedName>
        <fullName evidence="1">Uncharacterized protein</fullName>
    </submittedName>
</protein>
<sequence>MKSIKNFTDQKITNTHLANTKGGDIVTTQAWGGTDLRVGKTVYTNRRDGQSGNNDQITF</sequence>
<organism evidence="1 2">
    <name type="scientific">Fluviicola taffensis (strain DSM 16823 / NCIMB 13979 / RW262)</name>
    <dbReference type="NCBI Taxonomy" id="755732"/>
    <lineage>
        <taxon>Bacteria</taxon>
        <taxon>Pseudomonadati</taxon>
        <taxon>Bacteroidota</taxon>
        <taxon>Flavobacteriia</taxon>
        <taxon>Flavobacteriales</taxon>
        <taxon>Crocinitomicaceae</taxon>
        <taxon>Fluviicola</taxon>
    </lineage>
</organism>
<dbReference type="STRING" id="755732.Fluta_4021"/>
<evidence type="ECO:0000313" key="2">
    <source>
        <dbReference type="Proteomes" id="UP000007463"/>
    </source>
</evidence>
<name>F2IIM1_FLUTR</name>
<reference evidence="1 2" key="1">
    <citation type="journal article" date="2011" name="Stand. Genomic Sci.">
        <title>Complete genome sequence of the gliding freshwater bacterium Fluviicola taffensis type strain (RW262).</title>
        <authorList>
            <person name="Woyke T."/>
            <person name="Chertkov O."/>
            <person name="Lapidus A."/>
            <person name="Nolan M."/>
            <person name="Lucas S."/>
            <person name="Del Rio T.G."/>
            <person name="Tice H."/>
            <person name="Cheng J.F."/>
            <person name="Tapia R."/>
            <person name="Han C."/>
            <person name="Goodwin L."/>
            <person name="Pitluck S."/>
            <person name="Liolios K."/>
            <person name="Pagani I."/>
            <person name="Ivanova N."/>
            <person name="Huntemann M."/>
            <person name="Mavromatis K."/>
            <person name="Mikhailova N."/>
            <person name="Pati A."/>
            <person name="Chen A."/>
            <person name="Palaniappan K."/>
            <person name="Land M."/>
            <person name="Hauser L."/>
            <person name="Brambilla E.M."/>
            <person name="Rohde M."/>
            <person name="Mwirichia R."/>
            <person name="Sikorski J."/>
            <person name="Tindall B.J."/>
            <person name="Goker M."/>
            <person name="Bristow J."/>
            <person name="Eisen J.A."/>
            <person name="Markowitz V."/>
            <person name="Hugenholtz P."/>
            <person name="Klenk H.P."/>
            <person name="Kyrpides N.C."/>
        </authorList>
    </citation>
    <scope>NUCLEOTIDE SEQUENCE [LARGE SCALE GENOMIC DNA]</scope>
    <source>
        <strain evidence="2">DSM 16823 / RW262 / RW262</strain>
    </source>
</reference>
<dbReference type="RefSeq" id="WP_013688740.1">
    <property type="nucleotide sequence ID" value="NC_015321.1"/>
</dbReference>
<keyword evidence="2" id="KW-1185">Reference proteome</keyword>
<evidence type="ECO:0000313" key="1">
    <source>
        <dbReference type="EMBL" id="AEA45983.1"/>
    </source>
</evidence>
<proteinExistence type="predicted"/>
<accession>F2IIM1</accession>
<gene>
    <name evidence="1" type="ordered locus">Fluta_4021</name>
</gene>
<dbReference type="EMBL" id="CP002542">
    <property type="protein sequence ID" value="AEA45983.1"/>
    <property type="molecule type" value="Genomic_DNA"/>
</dbReference>
<dbReference type="AlphaFoldDB" id="F2IIM1"/>
<dbReference type="Proteomes" id="UP000007463">
    <property type="component" value="Chromosome"/>
</dbReference>
<reference evidence="2" key="2">
    <citation type="submission" date="2011-02" db="EMBL/GenBank/DDBJ databases">
        <title>The complete genome of Fluviicola taffensis DSM 16823.</title>
        <authorList>
            <consortium name="US DOE Joint Genome Institute (JGI-PGF)"/>
            <person name="Lucas S."/>
            <person name="Copeland A."/>
            <person name="Lapidus A."/>
            <person name="Bruce D."/>
            <person name="Goodwin L."/>
            <person name="Pitluck S."/>
            <person name="Kyrpides N."/>
            <person name="Mavromatis K."/>
            <person name="Ivanova N."/>
            <person name="Mikhailova N."/>
            <person name="Pagani I."/>
            <person name="Chertkov O."/>
            <person name="Detter J.C."/>
            <person name="Han C."/>
            <person name="Tapia R."/>
            <person name="Land M."/>
            <person name="Hauser L."/>
            <person name="Markowitz V."/>
            <person name="Cheng J.-F."/>
            <person name="Hugenholtz P."/>
            <person name="Woyke T."/>
            <person name="Wu D."/>
            <person name="Tindall B."/>
            <person name="Pomrenke H.G."/>
            <person name="Brambilla E."/>
            <person name="Klenk H.-P."/>
            <person name="Eisen J.A."/>
        </authorList>
    </citation>
    <scope>NUCLEOTIDE SEQUENCE [LARGE SCALE GENOMIC DNA]</scope>
    <source>
        <strain evidence="2">DSM 16823 / RW262 / RW262</strain>
    </source>
</reference>
<dbReference type="KEGG" id="fte:Fluta_4021"/>